<evidence type="ECO:0000256" key="1">
    <source>
        <dbReference type="ARBA" id="ARBA00022670"/>
    </source>
</evidence>
<dbReference type="Pfam" id="PF03411">
    <property type="entry name" value="Peptidase_M74"/>
    <property type="match status" value="1"/>
</dbReference>
<dbReference type="InterPro" id="IPR005073">
    <property type="entry name" value="Peptidase_M74"/>
</dbReference>
<evidence type="ECO:0000256" key="9">
    <source>
        <dbReference type="SAM" id="MobiDB-lite"/>
    </source>
</evidence>
<dbReference type="Gene3D" id="3.30.1380.10">
    <property type="match status" value="1"/>
</dbReference>
<evidence type="ECO:0000256" key="8">
    <source>
        <dbReference type="PIRSR" id="PIRSR018455-2"/>
    </source>
</evidence>
<accession>A0A346A4G9</accession>
<dbReference type="OrthoDB" id="1467367at2"/>
<dbReference type="GO" id="GO:0004252">
    <property type="term" value="F:serine-type endopeptidase activity"/>
    <property type="evidence" value="ECO:0007669"/>
    <property type="project" value="InterPro"/>
</dbReference>
<evidence type="ECO:0000313" key="10">
    <source>
        <dbReference type="EMBL" id="AXK84066.1"/>
    </source>
</evidence>
<keyword evidence="3" id="KW-0732">Signal</keyword>
<keyword evidence="2" id="KW-0479">Metal-binding</keyword>
<evidence type="ECO:0000256" key="7">
    <source>
        <dbReference type="ARBA" id="ARBA00023049"/>
    </source>
</evidence>
<dbReference type="InterPro" id="IPR009045">
    <property type="entry name" value="Zn_M74/Hedgehog-like"/>
</dbReference>
<sequence>MPTARPTVSDGLDATPAKTLFSRVKLPSLGKALAIGYYPRGCLSGGVELPVNGPTWQVMRLSRNRNWGHPELVHFLERFAPLAAKATGWKGILVGDMAQPRGGPLPFGHLSHQIGLDVDIWFMPMPAHTLSNDEREKTSAINLVSDDWKHINPKTWTPQHIAFIRTAAEQPGVERVLVNAAIKKELCRVDNGKHSSWLDKVRPWYGHHDHIHVRMKCPADSPNCRKQPPVPGDDGCSASALDYWFSDKVLHPKPKPPGPPPRPLMLSDLPPACKTVVSAPARDASKTTER</sequence>
<organism evidence="10 11">
    <name type="scientific">Pseudolabrys taiwanensis</name>
    <dbReference type="NCBI Taxonomy" id="331696"/>
    <lineage>
        <taxon>Bacteria</taxon>
        <taxon>Pseudomonadati</taxon>
        <taxon>Pseudomonadota</taxon>
        <taxon>Alphaproteobacteria</taxon>
        <taxon>Hyphomicrobiales</taxon>
        <taxon>Xanthobacteraceae</taxon>
        <taxon>Pseudolabrys</taxon>
    </lineage>
</organism>
<evidence type="ECO:0000256" key="5">
    <source>
        <dbReference type="ARBA" id="ARBA00022801"/>
    </source>
</evidence>
<dbReference type="GO" id="GO:0046872">
    <property type="term" value="F:metal ion binding"/>
    <property type="evidence" value="ECO:0007669"/>
    <property type="project" value="UniProtKB-KW"/>
</dbReference>
<proteinExistence type="predicted"/>
<dbReference type="EMBL" id="CP031417">
    <property type="protein sequence ID" value="AXK84066.1"/>
    <property type="molecule type" value="Genomic_DNA"/>
</dbReference>
<keyword evidence="4" id="KW-0574">Periplasm</keyword>
<evidence type="ECO:0000256" key="2">
    <source>
        <dbReference type="ARBA" id="ARBA00022723"/>
    </source>
</evidence>
<evidence type="ECO:0000256" key="3">
    <source>
        <dbReference type="ARBA" id="ARBA00022729"/>
    </source>
</evidence>
<dbReference type="PIRSF" id="PIRSF018455">
    <property type="entry name" value="MepA"/>
    <property type="match status" value="1"/>
</dbReference>
<dbReference type="KEGG" id="ptaw:DW352_16205"/>
<evidence type="ECO:0000313" key="11">
    <source>
        <dbReference type="Proteomes" id="UP000254889"/>
    </source>
</evidence>
<gene>
    <name evidence="10" type="ORF">DW352_16205</name>
</gene>
<dbReference type="NCBIfam" id="NF006947">
    <property type="entry name" value="PRK09429.1"/>
    <property type="match status" value="1"/>
</dbReference>
<protein>
    <submittedName>
        <fullName evidence="10">Penicillin-insensitive murein endopeptidase</fullName>
    </submittedName>
</protein>
<keyword evidence="6" id="KW-0862">Zinc</keyword>
<name>A0A346A4G9_9HYPH</name>
<evidence type="ECO:0000256" key="4">
    <source>
        <dbReference type="ARBA" id="ARBA00022764"/>
    </source>
</evidence>
<keyword evidence="5" id="KW-0378">Hydrolase</keyword>
<dbReference type="SUPFAM" id="SSF55166">
    <property type="entry name" value="Hedgehog/DD-peptidase"/>
    <property type="match status" value="1"/>
</dbReference>
<dbReference type="GO" id="GO:0030288">
    <property type="term" value="C:outer membrane-bounded periplasmic space"/>
    <property type="evidence" value="ECO:0007669"/>
    <property type="project" value="InterPro"/>
</dbReference>
<keyword evidence="7" id="KW-0482">Metalloprotease</keyword>
<reference evidence="10 11" key="1">
    <citation type="submission" date="2018-07" db="EMBL/GenBank/DDBJ databases">
        <authorList>
            <person name="Quirk P.G."/>
            <person name="Krulwich T.A."/>
        </authorList>
    </citation>
    <scope>NUCLEOTIDE SEQUENCE [LARGE SCALE GENOMIC DNA]</scope>
    <source>
        <strain evidence="10 11">CC-BB4</strain>
    </source>
</reference>
<keyword evidence="11" id="KW-1185">Reference proteome</keyword>
<keyword evidence="8" id="KW-1015">Disulfide bond</keyword>
<feature type="region of interest" description="Disordered" evidence="9">
    <location>
        <begin position="249"/>
        <end position="290"/>
    </location>
</feature>
<feature type="disulfide bond" evidence="8">
    <location>
        <begin position="187"/>
        <end position="236"/>
    </location>
</feature>
<dbReference type="Proteomes" id="UP000254889">
    <property type="component" value="Chromosome"/>
</dbReference>
<feature type="disulfide bond" evidence="8">
    <location>
        <begin position="217"/>
        <end position="224"/>
    </location>
</feature>
<dbReference type="GO" id="GO:0006508">
    <property type="term" value="P:proteolysis"/>
    <property type="evidence" value="ECO:0007669"/>
    <property type="project" value="UniProtKB-KW"/>
</dbReference>
<evidence type="ECO:0000256" key="6">
    <source>
        <dbReference type="ARBA" id="ARBA00022833"/>
    </source>
</evidence>
<keyword evidence="1" id="KW-0645">Protease</keyword>
<dbReference type="AlphaFoldDB" id="A0A346A4G9"/>
<dbReference type="GO" id="GO:0008237">
    <property type="term" value="F:metallopeptidase activity"/>
    <property type="evidence" value="ECO:0007669"/>
    <property type="project" value="UniProtKB-KW"/>
</dbReference>